<evidence type="ECO:0000256" key="3">
    <source>
        <dbReference type="ARBA" id="ARBA00022771"/>
    </source>
</evidence>
<evidence type="ECO:0000313" key="12">
    <source>
        <dbReference type="EMBL" id="CAG9781990.1"/>
    </source>
</evidence>
<keyword evidence="4" id="KW-0862">Zinc</keyword>
<keyword evidence="13" id="KW-1185">Reference proteome</keyword>
<dbReference type="Pfam" id="PF00105">
    <property type="entry name" value="zf-C4"/>
    <property type="match status" value="1"/>
</dbReference>
<evidence type="ECO:0000256" key="7">
    <source>
        <dbReference type="ARBA" id="ARBA00023163"/>
    </source>
</evidence>
<feature type="compositionally biased region" description="Basic and acidic residues" evidence="10">
    <location>
        <begin position="250"/>
        <end position="267"/>
    </location>
</feature>
<gene>
    <name evidence="12" type="ORF">DIATSA_LOCUS290</name>
</gene>
<dbReference type="FunFam" id="3.30.50.10:FF:000058">
    <property type="entry name" value="Nuclear Hormone Receptor family"/>
    <property type="match status" value="1"/>
</dbReference>
<reference evidence="12" key="1">
    <citation type="submission" date="2021-12" db="EMBL/GenBank/DDBJ databases">
        <authorList>
            <person name="King R."/>
        </authorList>
    </citation>
    <scope>NUCLEOTIDE SEQUENCE</scope>
</reference>
<keyword evidence="2" id="KW-0479">Metal-binding</keyword>
<evidence type="ECO:0000256" key="6">
    <source>
        <dbReference type="ARBA" id="ARBA00023125"/>
    </source>
</evidence>
<dbReference type="GO" id="GO:0043565">
    <property type="term" value="F:sequence-specific DNA binding"/>
    <property type="evidence" value="ECO:0007669"/>
    <property type="project" value="InterPro"/>
</dbReference>
<dbReference type="EMBL" id="OU893332">
    <property type="protein sequence ID" value="CAG9781990.1"/>
    <property type="molecule type" value="Genomic_DNA"/>
</dbReference>
<name>A0A9N9QKQ0_9NEOP</name>
<keyword evidence="5" id="KW-0805">Transcription regulation</keyword>
<evidence type="ECO:0000256" key="5">
    <source>
        <dbReference type="ARBA" id="ARBA00023015"/>
    </source>
</evidence>
<reference evidence="12" key="2">
    <citation type="submission" date="2022-10" db="EMBL/GenBank/DDBJ databases">
        <authorList>
            <consortium name="ENA_rothamsted_submissions"/>
            <consortium name="culmorum"/>
            <person name="King R."/>
        </authorList>
    </citation>
    <scope>NUCLEOTIDE SEQUENCE</scope>
</reference>
<dbReference type="CDD" id="cd07164">
    <property type="entry name" value="NR_DBD_PNR_like_1"/>
    <property type="match status" value="1"/>
</dbReference>
<comment type="subcellular location">
    <subcellularLocation>
        <location evidence="1">Nucleus</location>
    </subcellularLocation>
</comment>
<dbReference type="PROSITE" id="PS00031">
    <property type="entry name" value="NUCLEAR_REC_DBD_1"/>
    <property type="match status" value="1"/>
</dbReference>
<dbReference type="InterPro" id="IPR050274">
    <property type="entry name" value="Nuclear_hormone_rcpt_NR2"/>
</dbReference>
<evidence type="ECO:0000256" key="4">
    <source>
        <dbReference type="ARBA" id="ARBA00022833"/>
    </source>
</evidence>
<dbReference type="Proteomes" id="UP001153714">
    <property type="component" value="Chromosome 1"/>
</dbReference>
<dbReference type="Gene3D" id="3.30.50.10">
    <property type="entry name" value="Erythroid Transcription Factor GATA-1, subunit A"/>
    <property type="match status" value="1"/>
</dbReference>
<feature type="domain" description="Nuclear receptor" evidence="11">
    <location>
        <begin position="9"/>
        <end position="84"/>
    </location>
</feature>
<dbReference type="GO" id="GO:0003700">
    <property type="term" value="F:DNA-binding transcription factor activity"/>
    <property type="evidence" value="ECO:0007669"/>
    <property type="project" value="InterPro"/>
</dbReference>
<dbReference type="InterPro" id="IPR001628">
    <property type="entry name" value="Znf_hrmn_rcpt"/>
</dbReference>
<evidence type="ECO:0000313" key="13">
    <source>
        <dbReference type="Proteomes" id="UP001153714"/>
    </source>
</evidence>
<protein>
    <recommendedName>
        <fullName evidence="11">Nuclear receptor domain-containing protein</fullName>
    </recommendedName>
</protein>
<dbReference type="AlphaFoldDB" id="A0A9N9QKQ0"/>
<dbReference type="InterPro" id="IPR035500">
    <property type="entry name" value="NHR-like_dom_sf"/>
</dbReference>
<dbReference type="SUPFAM" id="SSF57716">
    <property type="entry name" value="Glucocorticoid receptor-like (DNA-binding domain)"/>
    <property type="match status" value="1"/>
</dbReference>
<keyword evidence="6" id="KW-0238">DNA-binding</keyword>
<dbReference type="PROSITE" id="PS51030">
    <property type="entry name" value="NUCLEAR_REC_DBD_2"/>
    <property type="match status" value="1"/>
</dbReference>
<keyword evidence="3" id="KW-0863">Zinc-finger</keyword>
<dbReference type="PRINTS" id="PR00047">
    <property type="entry name" value="STROIDFINGER"/>
</dbReference>
<proteinExistence type="predicted"/>
<evidence type="ECO:0000256" key="9">
    <source>
        <dbReference type="ARBA" id="ARBA00023242"/>
    </source>
</evidence>
<feature type="region of interest" description="Disordered" evidence="10">
    <location>
        <begin position="231"/>
        <end position="272"/>
    </location>
</feature>
<dbReference type="InterPro" id="IPR013088">
    <property type="entry name" value="Znf_NHR/GATA"/>
</dbReference>
<evidence type="ECO:0000256" key="1">
    <source>
        <dbReference type="ARBA" id="ARBA00004123"/>
    </source>
</evidence>
<dbReference type="PANTHER" id="PTHR24083">
    <property type="entry name" value="NUCLEAR HORMONE RECEPTOR"/>
    <property type="match status" value="1"/>
</dbReference>
<feature type="compositionally biased region" description="Polar residues" evidence="10">
    <location>
        <begin position="231"/>
        <end position="244"/>
    </location>
</feature>
<dbReference type="SMART" id="SM00399">
    <property type="entry name" value="ZnF_C4"/>
    <property type="match status" value="1"/>
</dbReference>
<evidence type="ECO:0000256" key="8">
    <source>
        <dbReference type="ARBA" id="ARBA00023170"/>
    </source>
</evidence>
<keyword evidence="7" id="KW-0804">Transcription</keyword>
<dbReference type="Gene3D" id="1.10.565.10">
    <property type="entry name" value="Retinoid X Receptor"/>
    <property type="match status" value="1"/>
</dbReference>
<accession>A0A9N9QKQ0</accession>
<dbReference type="SUPFAM" id="SSF48508">
    <property type="entry name" value="Nuclear receptor ligand-binding domain"/>
    <property type="match status" value="1"/>
</dbReference>
<sequence>METNPGKPETLCHVCGDKASGKHYGVPSCDGCRGFFKRSIRRNLDYVCKENGRCVVDVTRRNQCQACRFSKCLRVNMKKDAVQHERAPRPAVTAAHHQLTLQKLGYSLNRQQAFFPTPTPLTFSGFPPLHTYSHLAHPPDASSNVHTSFLETSFQGFPTSRLPETLPTDMAQLNPLLNSQIGPLNTMSPFKIPLFSNTLPYPLPHHGYFPTNIFYPPMISNESPATVVMQSMSRDQAHGSNPSKLSLPFEHTDKPDSQLSEKIKEDEVSSSEEAFVRECSPEDVSKDGIMATQLHSKRPNFKDELGKLSILLQRICQCRLDKSEYDWLKSALLFRTGKLERNDHKDPFSLFLFIDAVDGPSTSQIENVQEQTLLLLQKHCSTKDSTRLGRIMMLLPSICSFANQSFLQNLLFPSTSIDEVNATLTRILMFTTT</sequence>
<keyword evidence="8" id="KW-0675">Receptor</keyword>
<organism evidence="12 13">
    <name type="scientific">Diatraea saccharalis</name>
    <name type="common">sugarcane borer</name>
    <dbReference type="NCBI Taxonomy" id="40085"/>
    <lineage>
        <taxon>Eukaryota</taxon>
        <taxon>Metazoa</taxon>
        <taxon>Ecdysozoa</taxon>
        <taxon>Arthropoda</taxon>
        <taxon>Hexapoda</taxon>
        <taxon>Insecta</taxon>
        <taxon>Pterygota</taxon>
        <taxon>Neoptera</taxon>
        <taxon>Endopterygota</taxon>
        <taxon>Lepidoptera</taxon>
        <taxon>Glossata</taxon>
        <taxon>Ditrysia</taxon>
        <taxon>Pyraloidea</taxon>
        <taxon>Crambidae</taxon>
        <taxon>Crambinae</taxon>
        <taxon>Diatraea</taxon>
    </lineage>
</organism>
<dbReference type="OrthoDB" id="5771769at2759"/>
<evidence type="ECO:0000259" key="11">
    <source>
        <dbReference type="PROSITE" id="PS51030"/>
    </source>
</evidence>
<dbReference type="GO" id="GO:0008270">
    <property type="term" value="F:zinc ion binding"/>
    <property type="evidence" value="ECO:0007669"/>
    <property type="project" value="UniProtKB-KW"/>
</dbReference>
<keyword evidence="9" id="KW-0539">Nucleus</keyword>
<evidence type="ECO:0000256" key="2">
    <source>
        <dbReference type="ARBA" id="ARBA00022723"/>
    </source>
</evidence>
<evidence type="ECO:0000256" key="10">
    <source>
        <dbReference type="SAM" id="MobiDB-lite"/>
    </source>
</evidence>
<dbReference type="GO" id="GO:0005634">
    <property type="term" value="C:nucleus"/>
    <property type="evidence" value="ECO:0007669"/>
    <property type="project" value="UniProtKB-SubCell"/>
</dbReference>